<evidence type="ECO:0000256" key="1">
    <source>
        <dbReference type="ARBA" id="ARBA00007673"/>
    </source>
</evidence>
<dbReference type="VEuPathDB" id="FungiDB:HMPREF1541_06178"/>
<dbReference type="InParanoid" id="W2RTX9"/>
<dbReference type="InterPro" id="IPR045337">
    <property type="entry name" value="MmgE_PrpD_C"/>
</dbReference>
<dbReference type="Gene3D" id="1.10.4100.10">
    <property type="entry name" value="2-methylcitrate dehydratase PrpD"/>
    <property type="match status" value="1"/>
</dbReference>
<dbReference type="EMBL" id="KB822721">
    <property type="protein sequence ID" value="ETN39951.1"/>
    <property type="molecule type" value="Genomic_DNA"/>
</dbReference>
<dbReference type="GO" id="GO:0016853">
    <property type="term" value="F:isomerase activity"/>
    <property type="evidence" value="ECO:0007669"/>
    <property type="project" value="UniProtKB-KW"/>
</dbReference>
<evidence type="ECO:0000313" key="5">
    <source>
        <dbReference type="EMBL" id="ETN39951.1"/>
    </source>
</evidence>
<organism evidence="5 6">
    <name type="scientific">Cyphellophora europaea (strain CBS 101466)</name>
    <name type="common">Phialophora europaea</name>
    <dbReference type="NCBI Taxonomy" id="1220924"/>
    <lineage>
        <taxon>Eukaryota</taxon>
        <taxon>Fungi</taxon>
        <taxon>Dikarya</taxon>
        <taxon>Ascomycota</taxon>
        <taxon>Pezizomycotina</taxon>
        <taxon>Eurotiomycetes</taxon>
        <taxon>Chaetothyriomycetidae</taxon>
        <taxon>Chaetothyriales</taxon>
        <taxon>Cyphellophoraceae</taxon>
        <taxon>Cyphellophora</taxon>
    </lineage>
</organism>
<dbReference type="eggNOG" id="ENOG502QSUX">
    <property type="taxonomic scope" value="Eukaryota"/>
</dbReference>
<comment type="similarity">
    <text evidence="1">Belongs to the PrpF family.</text>
</comment>
<evidence type="ECO:0000256" key="2">
    <source>
        <dbReference type="ARBA" id="ARBA00023235"/>
    </source>
</evidence>
<dbReference type="HOGENOM" id="CLU_319111_0_0_1"/>
<dbReference type="PANTHER" id="PTHR43709">
    <property type="entry name" value="ACONITATE ISOMERASE-RELATED"/>
    <property type="match status" value="1"/>
</dbReference>
<dbReference type="Pfam" id="PF04303">
    <property type="entry name" value="PrpF"/>
    <property type="match status" value="1"/>
</dbReference>
<dbReference type="InterPro" id="IPR042188">
    <property type="entry name" value="MmgE/PrpD_sf_2"/>
</dbReference>
<evidence type="ECO:0000259" key="3">
    <source>
        <dbReference type="Pfam" id="PF03972"/>
    </source>
</evidence>
<dbReference type="InterPro" id="IPR042183">
    <property type="entry name" value="MmgE/PrpD_sf_1"/>
</dbReference>
<dbReference type="OrthoDB" id="10267539at2759"/>
<dbReference type="STRING" id="1220924.W2RTX9"/>
<proteinExistence type="inferred from homology"/>
<dbReference type="PANTHER" id="PTHR43709:SF2">
    <property type="entry name" value="DUF453 DOMAIN PROTEIN (AFU_ORTHOLOGUE AFUA_6G00360)"/>
    <property type="match status" value="1"/>
</dbReference>
<dbReference type="AlphaFoldDB" id="W2RTX9"/>
<protein>
    <recommendedName>
        <fullName evidence="7">MmgE/PrpD family protein</fullName>
    </recommendedName>
</protein>
<reference evidence="5 6" key="1">
    <citation type="submission" date="2013-03" db="EMBL/GenBank/DDBJ databases">
        <title>The Genome Sequence of Phialophora europaea CBS 101466.</title>
        <authorList>
            <consortium name="The Broad Institute Genomics Platform"/>
            <person name="Cuomo C."/>
            <person name="de Hoog S."/>
            <person name="Gorbushina A."/>
            <person name="Walker B."/>
            <person name="Young S.K."/>
            <person name="Zeng Q."/>
            <person name="Gargeya S."/>
            <person name="Fitzgerald M."/>
            <person name="Haas B."/>
            <person name="Abouelleil A."/>
            <person name="Allen A.W."/>
            <person name="Alvarado L."/>
            <person name="Arachchi H.M."/>
            <person name="Berlin A.M."/>
            <person name="Chapman S.B."/>
            <person name="Gainer-Dewar J."/>
            <person name="Goldberg J."/>
            <person name="Griggs A."/>
            <person name="Gujja S."/>
            <person name="Hansen M."/>
            <person name="Howarth C."/>
            <person name="Imamovic A."/>
            <person name="Ireland A."/>
            <person name="Larimer J."/>
            <person name="McCowan C."/>
            <person name="Murphy C."/>
            <person name="Pearson M."/>
            <person name="Poon T.W."/>
            <person name="Priest M."/>
            <person name="Roberts A."/>
            <person name="Saif S."/>
            <person name="Shea T."/>
            <person name="Sisk P."/>
            <person name="Sykes S."/>
            <person name="Wortman J."/>
            <person name="Nusbaum C."/>
            <person name="Birren B."/>
        </authorList>
    </citation>
    <scope>NUCLEOTIDE SEQUENCE [LARGE SCALE GENOMIC DNA]</scope>
    <source>
        <strain evidence="5 6">CBS 101466</strain>
    </source>
</reference>
<keyword evidence="2" id="KW-0413">Isomerase</keyword>
<dbReference type="GO" id="GO:0016829">
    <property type="term" value="F:lyase activity"/>
    <property type="evidence" value="ECO:0007669"/>
    <property type="project" value="InterPro"/>
</dbReference>
<dbReference type="RefSeq" id="XP_008718736.1">
    <property type="nucleotide sequence ID" value="XM_008720514.1"/>
</dbReference>
<dbReference type="Pfam" id="PF19305">
    <property type="entry name" value="MmgE_PrpD_C"/>
    <property type="match status" value="1"/>
</dbReference>
<dbReference type="Gene3D" id="3.30.1330.120">
    <property type="entry name" value="2-methylcitrate dehydratase PrpD"/>
    <property type="match status" value="1"/>
</dbReference>
<gene>
    <name evidence="5" type="ORF">HMPREF1541_06178</name>
</gene>
<dbReference type="SUPFAM" id="SSF103378">
    <property type="entry name" value="2-methylcitrate dehydratase PrpD"/>
    <property type="match status" value="1"/>
</dbReference>
<dbReference type="InterPro" id="IPR045336">
    <property type="entry name" value="MmgE_PrpD_N"/>
</dbReference>
<dbReference type="SUPFAM" id="SSF54506">
    <property type="entry name" value="Diaminopimelate epimerase-like"/>
    <property type="match status" value="2"/>
</dbReference>
<accession>W2RTX9</accession>
<evidence type="ECO:0000313" key="6">
    <source>
        <dbReference type="Proteomes" id="UP000030752"/>
    </source>
</evidence>
<dbReference type="GeneID" id="19973517"/>
<dbReference type="InterPro" id="IPR036148">
    <property type="entry name" value="MmgE/PrpD_sf"/>
</dbReference>
<sequence length="864" mass="91933">MATIPVKYYRGGTSKALFLHEKDIPSPGPARDRTLQRIMGSPDPMQIDGMGGTHIVTSKIAIIRPSTRPDVDVDYTFAQISVKDDQIGYGGNCGNISSAVGPFAITEKLVKEFRPGVSPEKGLTAQLVRFYVTGTQKVMEEHVPIDAAGNVVTAGDFSIEGCPGTGAPILIDCKDTIGGACNRGALPTGNVIDTTTVAGKGIECTICDAANIVVFARASDMGINGDEEPGVLDKDTGLLDRIRELRGRAAQNVGLCSSWETIDQVSFLPMVALVSRATSSQCHVQSRLFLDNKCHTAMAGTGSVCHAACSRIKGTIVNQLLKPGAEAENVLNIQHPCGFMPAAVKVQPQADSVVPGFETLSFIRTARRIFKGELDVPEDIKGVYTEGMTADKPQTNGIHTNGGSSTANTAGEGATAAIATFASSFTADLLTPNVVQKLKELLLDYIGVGCAATVSADSTPAFLSQLKKTATGQTGLSTIYGLGSSFAPSTAALYNAAFAHSLDFDDTYMPGALHPGVTVISAVLSQTHIQELKTEDFLTALAVGYETVCRLSKAIGMGGYARGFHNTSTTGIFGAAAAIGRLRGLNQSTIENAFGLALSRASGSMQYLENGSWNKRLHPGFAASDALLCIDLAEAGVVGAAKPIEGKYGLLKSYAKGAKPALLDLQSLGKKWEFLETAIKPFPACRMTHGQIEMAATLRQRARGRKVKTLAVGLTKQCVPIVGVRQENKIHPQTVVDAQFSSYYQTALAYLHGDTLGWSAYDHIEDSTVRELSDKITVEADDALSGLGSWVRVEYEDGSVDQDTCLYPKGEKQAPIMWGDIKKKYMSLSEPVYGEAKATKIMNLVDEIDSLDVAHLMHLLSSRK</sequence>
<dbReference type="Pfam" id="PF03972">
    <property type="entry name" value="MmgE_PrpD_N"/>
    <property type="match status" value="1"/>
</dbReference>
<keyword evidence="6" id="KW-1185">Reference proteome</keyword>
<name>W2RTX9_CYPE1</name>
<feature type="domain" description="MmgE/PrpD C-terminal" evidence="4">
    <location>
        <begin position="682"/>
        <end position="844"/>
    </location>
</feature>
<dbReference type="Proteomes" id="UP000030752">
    <property type="component" value="Unassembled WGS sequence"/>
</dbReference>
<evidence type="ECO:0008006" key="7">
    <source>
        <dbReference type="Google" id="ProtNLM"/>
    </source>
</evidence>
<evidence type="ECO:0000259" key="4">
    <source>
        <dbReference type="Pfam" id="PF19305"/>
    </source>
</evidence>
<dbReference type="InterPro" id="IPR007400">
    <property type="entry name" value="PrpF-like"/>
</dbReference>
<dbReference type="Gene3D" id="3.10.310.10">
    <property type="entry name" value="Diaminopimelate Epimerase, Chain A, domain 1"/>
    <property type="match status" value="2"/>
</dbReference>
<feature type="domain" description="MmgE/PrpD N-terminal" evidence="3">
    <location>
        <begin position="417"/>
        <end position="661"/>
    </location>
</feature>